<dbReference type="OrthoDB" id="7170694at2"/>
<name>A0A4U1B5Q7_9GAMM</name>
<reference evidence="1 2" key="1">
    <citation type="submission" date="2019-04" db="EMBL/GenBank/DDBJ databases">
        <title>Thalassotalea guangxiensis sp. nov., isolated from sediment of the coastal wetland.</title>
        <authorList>
            <person name="Zheng S."/>
            <person name="Zhang D."/>
        </authorList>
    </citation>
    <scope>NUCLEOTIDE SEQUENCE [LARGE SCALE GENOMIC DNA]</scope>
    <source>
        <strain evidence="1 2">ZS-4</strain>
    </source>
</reference>
<accession>A0A4U1B5Q7</accession>
<evidence type="ECO:0000313" key="2">
    <source>
        <dbReference type="Proteomes" id="UP000307999"/>
    </source>
</evidence>
<evidence type="ECO:0000313" key="1">
    <source>
        <dbReference type="EMBL" id="TKB45758.1"/>
    </source>
</evidence>
<dbReference type="AlphaFoldDB" id="A0A4U1B5Q7"/>
<comment type="caution">
    <text evidence="1">The sequence shown here is derived from an EMBL/GenBank/DDBJ whole genome shotgun (WGS) entry which is preliminary data.</text>
</comment>
<sequence>MFANLLKPTPLIDEQSKAWIDDAYLWLEQHFVSTDPQLKPRCILPTNEYYPGRVGSVDEMAQAIFSRTADYAGMRQWPVALRCASTGSADNNGLPRLSFPDGLRGSDIRVVNTDYSMQGGQPVVWPYQQQQINHPQLMIANFAQGFAALLLQQTADNPPGGTDLRNQTIDLLACYLGFGVMMANTAYQFRGGCGSCYSPTANRQTMLTESQTVYALALHCVRNQLDSKVVRKQLKAHLKKDFKRALSQASNFTGQ</sequence>
<dbReference type="RefSeq" id="WP_136735464.1">
    <property type="nucleotide sequence ID" value="NZ_SWDB01000014.1"/>
</dbReference>
<organism evidence="1 2">
    <name type="scientific">Thalassotalea mangrovi</name>
    <dbReference type="NCBI Taxonomy" id="2572245"/>
    <lineage>
        <taxon>Bacteria</taxon>
        <taxon>Pseudomonadati</taxon>
        <taxon>Pseudomonadota</taxon>
        <taxon>Gammaproteobacteria</taxon>
        <taxon>Alteromonadales</taxon>
        <taxon>Colwelliaceae</taxon>
        <taxon>Thalassotalea</taxon>
    </lineage>
</organism>
<proteinExistence type="predicted"/>
<dbReference type="EMBL" id="SWDB01000014">
    <property type="protein sequence ID" value="TKB45758.1"/>
    <property type="molecule type" value="Genomic_DNA"/>
</dbReference>
<gene>
    <name evidence="1" type="ORF">E8M12_07505</name>
</gene>
<keyword evidence="2" id="KW-1185">Reference proteome</keyword>
<protein>
    <submittedName>
        <fullName evidence="1">Uncharacterized protein</fullName>
    </submittedName>
</protein>
<dbReference type="Proteomes" id="UP000307999">
    <property type="component" value="Unassembled WGS sequence"/>
</dbReference>